<sequence>MAVKDGVSHWQLRSLISAEKSNFVYFPGGPSSSHIQRLNTTTKECETVRFLSFTPRCLVAENGWVCCGGETGEFTAIQLDSSPDDNGDLDVQLNLDPNARLPLGFDSDSPRSDDIGFSLISQSRRLNTSSRLNKNVLAKSQKLARDRVNCITMWFPPTAGPMHHGAYTEPAAVLANNDKTVVLVGLREFESNDKVEPLDVVSYPDYVNRAMISPDGRLLIAILDDPYLYIHHRVESIGDDSGPFRADDRPEYRWELWGKILLKSQRRDDASDSRGSFAACFSHTGAYLAVGTQYGTISVFDVAGLTDPDVTDPLLTSFTSSRPMAGSGAIRDMAFCPGPFDLLAWTEDRGHVGIADLRTDFVQRQVLNISVSGDFEEVSVLDRATIDPRLLEGRGERNPAPPSALTGSLVFGDGRWRRGSEGPERTHHFALTPDETRVLEALQEEPNTLARSSSVSRGLGGQNDTIRSSGDRNEGQPGSVSRAIGDLLGNIRDSRERAQERIRNAHRVILQSNVERERMMSIMSSRPPRNQRASRPSEAPALPAIQRTSNELRNLTPSGSGWADLEALYSLSFESNIQDSRAATRDRDRERSGILPLLNSVAIAEMEERNLRRRVVMEHGVHEAPPEPDNTAGIAWSEDGRTLYVGAENGIYEFQVDILGRKFQPDLTLR</sequence>
<dbReference type="InterPro" id="IPR015943">
    <property type="entry name" value="WD40/YVTN_repeat-like_dom_sf"/>
</dbReference>
<dbReference type="Pfam" id="PF10313">
    <property type="entry name" value="DUF2415"/>
    <property type="match status" value="1"/>
</dbReference>
<comment type="caution">
    <text evidence="3">The sequence shown here is derived from an EMBL/GenBank/DDBJ whole genome shotgun (WGS) entry which is preliminary data.</text>
</comment>
<dbReference type="InterPro" id="IPR019417">
    <property type="entry name" value="DUF2415"/>
</dbReference>
<evidence type="ECO:0000256" key="1">
    <source>
        <dbReference type="SAM" id="MobiDB-lite"/>
    </source>
</evidence>
<evidence type="ECO:0000313" key="4">
    <source>
        <dbReference type="Proteomes" id="UP000295083"/>
    </source>
</evidence>
<feature type="region of interest" description="Disordered" evidence="1">
    <location>
        <begin position="522"/>
        <end position="556"/>
    </location>
</feature>
<feature type="compositionally biased region" description="Polar residues" evidence="1">
    <location>
        <begin position="546"/>
        <end position="556"/>
    </location>
</feature>
<dbReference type="PANTHER" id="PTHR43991:SF9">
    <property type="entry name" value="DUF2415 DOMAIN-CONTAINING PROTEIN"/>
    <property type="match status" value="1"/>
</dbReference>
<protein>
    <recommendedName>
        <fullName evidence="2">DUF2415 domain-containing protein</fullName>
    </recommendedName>
</protein>
<keyword evidence="4" id="KW-1185">Reference proteome</keyword>
<gene>
    <name evidence="3" type="ORF">C8035_v005502</name>
</gene>
<feature type="domain" description="DUF2415" evidence="2">
    <location>
        <begin position="328"/>
        <end position="367"/>
    </location>
</feature>
<dbReference type="AlphaFoldDB" id="A0A4R8QTA4"/>
<dbReference type="PANTHER" id="PTHR43991">
    <property type="entry name" value="WD REPEAT PROTEIN (AFU_ORTHOLOGUE AFUA_8G05640)-RELATED"/>
    <property type="match status" value="1"/>
</dbReference>
<feature type="region of interest" description="Disordered" evidence="1">
    <location>
        <begin position="446"/>
        <end position="487"/>
    </location>
</feature>
<dbReference type="Proteomes" id="UP000295083">
    <property type="component" value="Unassembled WGS sequence"/>
</dbReference>
<evidence type="ECO:0000259" key="2">
    <source>
        <dbReference type="Pfam" id="PF10313"/>
    </source>
</evidence>
<dbReference type="SUPFAM" id="SSF50978">
    <property type="entry name" value="WD40 repeat-like"/>
    <property type="match status" value="1"/>
</dbReference>
<reference evidence="3 4" key="1">
    <citation type="submission" date="2018-11" db="EMBL/GenBank/DDBJ databases">
        <title>Genome sequence and assembly of Colletotrichum spinosum.</title>
        <authorList>
            <person name="Gan P."/>
            <person name="Shirasu K."/>
        </authorList>
    </citation>
    <scope>NUCLEOTIDE SEQUENCE [LARGE SCALE GENOMIC DNA]</scope>
    <source>
        <strain evidence="3 4">CBS 515.97</strain>
    </source>
</reference>
<feature type="compositionally biased region" description="Polar residues" evidence="1">
    <location>
        <begin position="446"/>
        <end position="468"/>
    </location>
</feature>
<dbReference type="EMBL" id="QAPG01000004">
    <property type="protein sequence ID" value="TDZ40626.1"/>
    <property type="molecule type" value="Genomic_DNA"/>
</dbReference>
<feature type="compositionally biased region" description="Polar residues" evidence="1">
    <location>
        <begin position="522"/>
        <end position="534"/>
    </location>
</feature>
<evidence type="ECO:0000313" key="3">
    <source>
        <dbReference type="EMBL" id="TDZ40626.1"/>
    </source>
</evidence>
<proteinExistence type="predicted"/>
<name>A0A4R8QTA4_9PEZI</name>
<feature type="region of interest" description="Disordered" evidence="1">
    <location>
        <begin position="392"/>
        <end position="413"/>
    </location>
</feature>
<organism evidence="3 4">
    <name type="scientific">Colletotrichum spinosum</name>
    <dbReference type="NCBI Taxonomy" id="1347390"/>
    <lineage>
        <taxon>Eukaryota</taxon>
        <taxon>Fungi</taxon>
        <taxon>Dikarya</taxon>
        <taxon>Ascomycota</taxon>
        <taxon>Pezizomycotina</taxon>
        <taxon>Sordariomycetes</taxon>
        <taxon>Hypocreomycetidae</taxon>
        <taxon>Glomerellales</taxon>
        <taxon>Glomerellaceae</taxon>
        <taxon>Colletotrichum</taxon>
        <taxon>Colletotrichum orbiculare species complex</taxon>
    </lineage>
</organism>
<accession>A0A4R8QTA4</accession>
<dbReference type="InterPro" id="IPR036322">
    <property type="entry name" value="WD40_repeat_dom_sf"/>
</dbReference>
<dbReference type="Gene3D" id="2.130.10.10">
    <property type="entry name" value="YVTN repeat-like/Quinoprotein amine dehydrogenase"/>
    <property type="match status" value="1"/>
</dbReference>